<dbReference type="WBParaSite" id="ES5_v2.g21442.t1">
    <property type="protein sequence ID" value="ES5_v2.g21442.t1"/>
    <property type="gene ID" value="ES5_v2.g21442"/>
</dbReference>
<protein>
    <submittedName>
        <fullName evidence="2">MARVEL domain-containing protein</fullName>
    </submittedName>
</protein>
<evidence type="ECO:0000313" key="2">
    <source>
        <dbReference type="WBParaSite" id="ES5_v2.g21442.t1"/>
    </source>
</evidence>
<reference evidence="2" key="1">
    <citation type="submission" date="2022-11" db="UniProtKB">
        <authorList>
            <consortium name="WormBaseParasite"/>
        </authorList>
    </citation>
    <scope>IDENTIFICATION</scope>
</reference>
<organism evidence="1 2">
    <name type="scientific">Panagrolaimus sp. ES5</name>
    <dbReference type="NCBI Taxonomy" id="591445"/>
    <lineage>
        <taxon>Eukaryota</taxon>
        <taxon>Metazoa</taxon>
        <taxon>Ecdysozoa</taxon>
        <taxon>Nematoda</taxon>
        <taxon>Chromadorea</taxon>
        <taxon>Rhabditida</taxon>
        <taxon>Tylenchina</taxon>
        <taxon>Panagrolaimomorpha</taxon>
        <taxon>Panagrolaimoidea</taxon>
        <taxon>Panagrolaimidae</taxon>
        <taxon>Panagrolaimus</taxon>
    </lineage>
</organism>
<evidence type="ECO:0000313" key="1">
    <source>
        <dbReference type="Proteomes" id="UP000887579"/>
    </source>
</evidence>
<sequence>MASSSAPSADPSTKSNEHKQQLIIITQQPTPITRPSKIFDANSPEYRCCGGCMHIRHAAITVAIIDFVFSFMALGNYYSGEGYMFALIYFISSMFHFPIAFCLVIGAIIQNRYLLIPYMIYTIVDIIITIVVFCLMVVLVIKRSDLGALFAISYGFGLACGIALALWFTWIIYKCYVYFRERDSQLASGAVIMGQI</sequence>
<proteinExistence type="predicted"/>
<name>A0AC34FWT9_9BILA</name>
<accession>A0AC34FWT9</accession>
<dbReference type="Proteomes" id="UP000887579">
    <property type="component" value="Unplaced"/>
</dbReference>